<accession>A0A6B4JME6</accession>
<dbReference type="GO" id="GO:0003677">
    <property type="term" value="F:DNA binding"/>
    <property type="evidence" value="ECO:0007669"/>
    <property type="project" value="InterPro"/>
</dbReference>
<dbReference type="PROSITE" id="PS50943">
    <property type="entry name" value="HTH_CROC1"/>
    <property type="match status" value="1"/>
</dbReference>
<evidence type="ECO:0000313" key="1">
    <source>
        <dbReference type="EMBL" id="NFV25713.1"/>
    </source>
</evidence>
<dbReference type="InterPro" id="IPR001387">
    <property type="entry name" value="Cro/C1-type_HTH"/>
</dbReference>
<comment type="caution">
    <text evidence="1">The sequence shown here is derived from an EMBL/GenBank/DDBJ whole genome shotgun (WGS) entry which is preliminary data.</text>
</comment>
<name>A0A6B4JME6_CLOBO</name>
<dbReference type="AlphaFoldDB" id="A0A6B4JME6"/>
<dbReference type="SMART" id="SM00530">
    <property type="entry name" value="HTH_XRE"/>
    <property type="match status" value="1"/>
</dbReference>
<dbReference type="Pfam" id="PF01381">
    <property type="entry name" value="HTH_3"/>
    <property type="match status" value="1"/>
</dbReference>
<dbReference type="SUPFAM" id="SSF47413">
    <property type="entry name" value="lambda repressor-like DNA-binding domains"/>
    <property type="match status" value="1"/>
</dbReference>
<dbReference type="Proteomes" id="UP000486903">
    <property type="component" value="Unassembled WGS sequence"/>
</dbReference>
<organism evidence="1 2">
    <name type="scientific">Clostridium botulinum</name>
    <dbReference type="NCBI Taxonomy" id="1491"/>
    <lineage>
        <taxon>Bacteria</taxon>
        <taxon>Bacillati</taxon>
        <taxon>Bacillota</taxon>
        <taxon>Clostridia</taxon>
        <taxon>Eubacteriales</taxon>
        <taxon>Clostridiaceae</taxon>
        <taxon>Clostridium</taxon>
    </lineage>
</organism>
<protein>
    <submittedName>
        <fullName evidence="1">Helix-turn-helix transcriptional regulator</fullName>
    </submittedName>
</protein>
<gene>
    <name evidence="1" type="ORF">FDG31_05945</name>
</gene>
<proteinExistence type="predicted"/>
<dbReference type="RefSeq" id="WP_003371118.1">
    <property type="nucleotide sequence ID" value="NZ_JACBBA010000003.1"/>
</dbReference>
<dbReference type="InterPro" id="IPR010982">
    <property type="entry name" value="Lambda_DNA-bd_dom_sf"/>
</dbReference>
<dbReference type="Gene3D" id="1.10.260.40">
    <property type="entry name" value="lambda repressor-like DNA-binding domains"/>
    <property type="match status" value="1"/>
</dbReference>
<dbReference type="EMBL" id="SXFB01000003">
    <property type="protein sequence ID" value="NFV25713.1"/>
    <property type="molecule type" value="Genomic_DNA"/>
</dbReference>
<dbReference type="CDD" id="cd00093">
    <property type="entry name" value="HTH_XRE"/>
    <property type="match status" value="1"/>
</dbReference>
<evidence type="ECO:0000313" key="2">
    <source>
        <dbReference type="Proteomes" id="UP000486903"/>
    </source>
</evidence>
<reference evidence="1 2" key="1">
    <citation type="submission" date="2019-04" db="EMBL/GenBank/DDBJ databases">
        <title>Genome sequencing of Clostridium botulinum Groups I-IV and Clostridium butyricum.</title>
        <authorList>
            <person name="Brunt J."/>
            <person name="Van Vliet A.H.M."/>
            <person name="Stringer S.C."/>
            <person name="Carter A.T."/>
            <person name="Peck M.W."/>
        </authorList>
    </citation>
    <scope>NUCLEOTIDE SEQUENCE [LARGE SCALE GENOMIC DNA]</scope>
    <source>
        <strain evidence="1 2">BL81</strain>
    </source>
</reference>
<sequence length="66" mass="7296">MLTALELERRKQGLTQKQLYAKSGVSTSTICNIEKNGIRTIPVRTLEKLAAALDKTVAGLFFSDEQ</sequence>